<reference evidence="1 2" key="2">
    <citation type="submission" date="2018-06" db="EMBL/GenBank/DDBJ databases">
        <authorList>
            <person name="Zhirakovskaya E."/>
        </authorList>
    </citation>
    <scope>NUCLEOTIDE SEQUENCE [LARGE SCALE GENOMIC DNA]</scope>
    <source>
        <strain evidence="1 2">FBKL4.011</strain>
    </source>
</reference>
<protein>
    <submittedName>
        <fullName evidence="1">Uncharacterized protein</fullName>
    </submittedName>
</protein>
<dbReference type="OrthoDB" id="435394at2"/>
<dbReference type="Proteomes" id="UP000251213">
    <property type="component" value="Unassembled WGS sequence"/>
</dbReference>
<dbReference type="RefSeq" id="WP_113659908.1">
    <property type="nucleotide sequence ID" value="NZ_KZ845672.1"/>
</dbReference>
<dbReference type="AlphaFoldDB" id="A0A364K215"/>
<reference evidence="1 2" key="1">
    <citation type="submission" date="2018-06" db="EMBL/GenBank/DDBJ databases">
        <title>Thermoflavimicrobium daqus sp. nov., a thermophilic microbe isolated from Moutai-flavour Daqu.</title>
        <authorList>
            <person name="Wang X."/>
            <person name="Zhou H."/>
        </authorList>
    </citation>
    <scope>NUCLEOTIDE SEQUENCE [LARGE SCALE GENOMIC DNA]</scope>
    <source>
        <strain evidence="1 2">FBKL4.011</strain>
    </source>
</reference>
<keyword evidence="2" id="KW-1185">Reference proteome</keyword>
<accession>A0A364K215</accession>
<name>A0A364K215_9BACL</name>
<proteinExistence type="predicted"/>
<comment type="caution">
    <text evidence="1">The sequence shown here is derived from an EMBL/GenBank/DDBJ whole genome shotgun (WGS) entry which is preliminary data.</text>
</comment>
<dbReference type="EMBL" id="QJKK01000010">
    <property type="protein sequence ID" value="RAL22064.1"/>
    <property type="molecule type" value="Genomic_DNA"/>
</dbReference>
<dbReference type="InterPro" id="IPR016024">
    <property type="entry name" value="ARM-type_fold"/>
</dbReference>
<evidence type="ECO:0000313" key="1">
    <source>
        <dbReference type="EMBL" id="RAL22064.1"/>
    </source>
</evidence>
<dbReference type="SUPFAM" id="SSF48371">
    <property type="entry name" value="ARM repeat"/>
    <property type="match status" value="1"/>
</dbReference>
<gene>
    <name evidence="1" type="ORF">DL897_14815</name>
</gene>
<sequence>MVYHDQTEPNRSGKSRSYVAWWEKEEAFTPLPASLQQSLDQGDPEFVEQLMKYAFDFSDQPSEQKRSGDWIWALYLDSRPQAREGLLKLLTTYGKWDLESSVAPLNEKFRYSSNAYTLIPLSDKFYRYIKGIFKLADRRKDAPVWGRLAYLWDHRFDNYEQIVLQPQTKKYLQRRAWRTLRQLGEQKSADYVKMATELLLCYRSGEFSYVHYRDPKTGSYLNHPVPMRYQHLLKHILYRHSSILVYRDGKWKVKPDQLAYSLNERAEAFPELWDQQPDQLWRLIREAQSEPVIQFAIRALQQGNPNYLQNISAQIFATLLEEINYRTPAARIIFVTEELIKRLDMKQVDIDILAILLLHEHWEVRKRAFSFVTEYTDQLPKEKIAQLIPKLLSYLSKQYYWYFNEYRDLFRCWEEVLIEYASLEWIKPLQKQSQRYYYSYADEEIIKMVLDYIDHTRNPYDINDLLPYLHHQNLGIREKAQAILLRDFEYLQLDQSFLTSLILTEVKDEQNFAIQLLQDRKLWLVPMLPNLISNCWKYMTSREISDELRQFLAKDILGEILWEEIRVGVSIEDILDLLHSDLTELHELGFKLLESNQSELNRLSIDQLVQLARHRIALIRKQARDVMIRRMNEADVDHLLVLVETDFDDTRQWGFGYLKTLSDDEVTPNLIMGLLDSSRTDVQMFAMEMVQIYQKQLDLPEMMIRASESPYLEVQAFALQLAETQLQEKEQLQKMAHFFRTVLFYVGKGRRLKKAAILLLFDLGLQSEEMAEIVLSILGDVLHTNGQKDFEQVLRIMAQIQLRYPQISTKIRIH</sequence>
<evidence type="ECO:0000313" key="2">
    <source>
        <dbReference type="Proteomes" id="UP000251213"/>
    </source>
</evidence>
<organism evidence="1 2">
    <name type="scientific">Thermoflavimicrobium daqui</name>
    <dbReference type="NCBI Taxonomy" id="2137476"/>
    <lineage>
        <taxon>Bacteria</taxon>
        <taxon>Bacillati</taxon>
        <taxon>Bacillota</taxon>
        <taxon>Bacilli</taxon>
        <taxon>Bacillales</taxon>
        <taxon>Thermoactinomycetaceae</taxon>
        <taxon>Thermoflavimicrobium</taxon>
    </lineage>
</organism>